<dbReference type="GO" id="GO:0015267">
    <property type="term" value="F:channel activity"/>
    <property type="evidence" value="ECO:0007669"/>
    <property type="project" value="InterPro"/>
</dbReference>
<dbReference type="EMBL" id="JAUESC010000384">
    <property type="protein sequence ID" value="KAK0582212.1"/>
    <property type="molecule type" value="Genomic_DNA"/>
</dbReference>
<dbReference type="GO" id="GO:0016020">
    <property type="term" value="C:membrane"/>
    <property type="evidence" value="ECO:0007669"/>
    <property type="project" value="UniProtKB-SubCell"/>
</dbReference>
<evidence type="ECO:0000256" key="4">
    <source>
        <dbReference type="ARBA" id="ARBA00022989"/>
    </source>
</evidence>
<dbReference type="InterPro" id="IPR023271">
    <property type="entry name" value="Aquaporin-like"/>
</dbReference>
<protein>
    <recommendedName>
        <fullName evidence="11">Myb/SANT-like domain-containing protein</fullName>
    </recommendedName>
</protein>
<evidence type="ECO:0000313" key="12">
    <source>
        <dbReference type="EMBL" id="KAK0582212.1"/>
    </source>
</evidence>
<evidence type="ECO:0000256" key="6">
    <source>
        <dbReference type="ARBA" id="ARBA00023136"/>
    </source>
</evidence>
<dbReference type="PROSITE" id="PS00221">
    <property type="entry name" value="MIP"/>
    <property type="match status" value="1"/>
</dbReference>
<dbReference type="Gene3D" id="1.20.1080.10">
    <property type="entry name" value="Glycerol uptake facilitator protein"/>
    <property type="match status" value="1"/>
</dbReference>
<dbReference type="Pfam" id="PF00230">
    <property type="entry name" value="MIP"/>
    <property type="match status" value="1"/>
</dbReference>
<dbReference type="InterPro" id="IPR000425">
    <property type="entry name" value="MIP"/>
</dbReference>
<evidence type="ECO:0000256" key="9">
    <source>
        <dbReference type="SAM" id="MobiDB-lite"/>
    </source>
</evidence>
<organism evidence="12 13">
    <name type="scientific">Acer saccharum</name>
    <name type="common">Sugar maple</name>
    <dbReference type="NCBI Taxonomy" id="4024"/>
    <lineage>
        <taxon>Eukaryota</taxon>
        <taxon>Viridiplantae</taxon>
        <taxon>Streptophyta</taxon>
        <taxon>Embryophyta</taxon>
        <taxon>Tracheophyta</taxon>
        <taxon>Spermatophyta</taxon>
        <taxon>Magnoliopsida</taxon>
        <taxon>eudicotyledons</taxon>
        <taxon>Gunneridae</taxon>
        <taxon>Pentapetalae</taxon>
        <taxon>rosids</taxon>
        <taxon>malvids</taxon>
        <taxon>Sapindales</taxon>
        <taxon>Sapindaceae</taxon>
        <taxon>Hippocastanoideae</taxon>
        <taxon>Acereae</taxon>
        <taxon>Acer</taxon>
    </lineage>
</organism>
<feature type="transmembrane region" description="Helical" evidence="10">
    <location>
        <begin position="72"/>
        <end position="95"/>
    </location>
</feature>
<keyword evidence="6 10" id="KW-0472">Membrane</keyword>
<dbReference type="Pfam" id="PF12776">
    <property type="entry name" value="Myb_DNA-bind_3"/>
    <property type="match status" value="1"/>
</dbReference>
<keyword evidence="5" id="KW-0007">Acetylation</keyword>
<dbReference type="PRINTS" id="PR00783">
    <property type="entry name" value="MINTRINSICP"/>
</dbReference>
<evidence type="ECO:0000256" key="2">
    <source>
        <dbReference type="ARBA" id="ARBA00022448"/>
    </source>
</evidence>
<dbReference type="FunFam" id="1.20.1080.10:FF:000001">
    <property type="entry name" value="Probable aquaporin PIP1-2"/>
    <property type="match status" value="1"/>
</dbReference>
<comment type="similarity">
    <text evidence="7">Belongs to the MIP/aquaporin (TC 1.A.8) family. PIP (TC 1.A.8.11) subfamily.</text>
</comment>
<feature type="region of interest" description="Disordered" evidence="9">
    <location>
        <begin position="431"/>
        <end position="469"/>
    </location>
</feature>
<dbReference type="PANTHER" id="PTHR45687">
    <property type="entry name" value="AQUAPORIN OR AQUAGLYCEROPORIN RELATED"/>
    <property type="match status" value="1"/>
</dbReference>
<proteinExistence type="inferred from homology"/>
<reference evidence="12" key="2">
    <citation type="submission" date="2023-06" db="EMBL/GenBank/DDBJ databases">
        <authorList>
            <person name="Swenson N.G."/>
            <person name="Wegrzyn J.L."/>
            <person name="Mcevoy S.L."/>
        </authorList>
    </citation>
    <scope>NUCLEOTIDE SEQUENCE</scope>
    <source>
        <strain evidence="12">NS2018</strain>
        <tissue evidence="12">Leaf</tissue>
    </source>
</reference>
<feature type="transmembrane region" description="Helical" evidence="10">
    <location>
        <begin position="192"/>
        <end position="211"/>
    </location>
</feature>
<dbReference type="Proteomes" id="UP001168877">
    <property type="component" value="Unassembled WGS sequence"/>
</dbReference>
<keyword evidence="13" id="KW-1185">Reference proteome</keyword>
<evidence type="ECO:0000256" key="5">
    <source>
        <dbReference type="ARBA" id="ARBA00022990"/>
    </source>
</evidence>
<evidence type="ECO:0000256" key="8">
    <source>
        <dbReference type="RuleBase" id="RU000477"/>
    </source>
</evidence>
<gene>
    <name evidence="12" type="ORF">LWI29_022864</name>
</gene>
<accession>A0AA39S1J0</accession>
<evidence type="ECO:0000259" key="11">
    <source>
        <dbReference type="Pfam" id="PF12776"/>
    </source>
</evidence>
<evidence type="ECO:0000313" key="13">
    <source>
        <dbReference type="Proteomes" id="UP001168877"/>
    </source>
</evidence>
<feature type="transmembrane region" description="Helical" evidence="10">
    <location>
        <begin position="158"/>
        <end position="180"/>
    </location>
</feature>
<evidence type="ECO:0000256" key="3">
    <source>
        <dbReference type="ARBA" id="ARBA00022692"/>
    </source>
</evidence>
<name>A0AA39S1J0_ACESA</name>
<reference evidence="12" key="1">
    <citation type="journal article" date="2022" name="Plant J.">
        <title>Strategies of tolerance reflected in two North American maple genomes.</title>
        <authorList>
            <person name="McEvoy S.L."/>
            <person name="Sezen U.U."/>
            <person name="Trouern-Trend A."/>
            <person name="McMahon S.M."/>
            <person name="Schaberg P.G."/>
            <person name="Yang J."/>
            <person name="Wegrzyn J.L."/>
            <person name="Swenson N.G."/>
        </authorList>
    </citation>
    <scope>NUCLEOTIDE SEQUENCE</scope>
    <source>
        <strain evidence="12">NS2018</strain>
    </source>
</reference>
<evidence type="ECO:0000256" key="10">
    <source>
        <dbReference type="SAM" id="Phobius"/>
    </source>
</evidence>
<dbReference type="NCBIfam" id="TIGR00861">
    <property type="entry name" value="MIP"/>
    <property type="match status" value="1"/>
</dbReference>
<feature type="domain" description="Myb/SANT-like" evidence="11">
    <location>
        <begin position="374"/>
        <end position="423"/>
    </location>
</feature>
<dbReference type="CDD" id="cd00333">
    <property type="entry name" value="MIP"/>
    <property type="match status" value="1"/>
</dbReference>
<keyword evidence="2 8" id="KW-0813">Transport</keyword>
<comment type="caution">
    <text evidence="12">The sequence shown here is derived from an EMBL/GenBank/DDBJ whole genome shotgun (WGS) entry which is preliminary data.</text>
</comment>
<comment type="subcellular location">
    <subcellularLocation>
        <location evidence="1">Membrane</location>
        <topology evidence="1">Multi-pass membrane protein</topology>
    </subcellularLocation>
</comment>
<keyword evidence="4 10" id="KW-1133">Transmembrane helix</keyword>
<dbReference type="SUPFAM" id="SSF81338">
    <property type="entry name" value="Aquaporin-like"/>
    <property type="match status" value="1"/>
</dbReference>
<dbReference type="InterPro" id="IPR024752">
    <property type="entry name" value="Myb/SANT-like_dom"/>
</dbReference>
<dbReference type="InterPro" id="IPR022357">
    <property type="entry name" value="MIP_CS"/>
</dbReference>
<feature type="transmembrane region" description="Helical" evidence="10">
    <location>
        <begin position="37"/>
        <end position="60"/>
    </location>
</feature>
<evidence type="ECO:0000256" key="7">
    <source>
        <dbReference type="ARBA" id="ARBA00038497"/>
    </source>
</evidence>
<dbReference type="AlphaFoldDB" id="A0AA39S1J0"/>
<sequence>MSNEVSEEGQTHHHGKDYVDPKPAPLLDMAELKRWSFYRALIAEFVATLLFLYVTVATVIGHSKQKDACDGVGLLGIAWAFGGMIFILVYSTAGISGGHINPAVTFGFFLARKMSLIRALAYMVAQCLGAICGVGLVKAFMKNDFNAQGGGANSVNPGYSTSTALGAEIIGTFVLVYTVFSANDPREEHVLAPLPVGFAVFTVHLATIPITGTGINPARSFGAAVIFNNQKSWDDHWIFWVGPMVRALAAATYHQYILRAGAIKALGLLKLVQGFHQSSQRSPSIVRLELKIEEWEDTIPLYVIDVGKPIGPHNCPCTCRRFRSYRGPGFLERNLLTLSIIHCCMGCSYISILQVNSTQGNVREENQKRAKADWNDEASEEFIRICVDETLVGNRPNGHFNKVGWKSITNKFVAMTGRNYTYNDEEFKPYDDDEELLLPNEEERSEEQDSRYGPNIGALHRHKMDKEHD</sequence>
<evidence type="ECO:0000256" key="1">
    <source>
        <dbReference type="ARBA" id="ARBA00004141"/>
    </source>
</evidence>
<dbReference type="InterPro" id="IPR034294">
    <property type="entry name" value="Aquaporin_transptr"/>
</dbReference>
<feature type="transmembrane region" description="Helical" evidence="10">
    <location>
        <begin position="115"/>
        <end position="137"/>
    </location>
</feature>
<keyword evidence="3 8" id="KW-0812">Transmembrane</keyword>